<evidence type="ECO:0000313" key="3">
    <source>
        <dbReference type="Proteomes" id="UP000054350"/>
    </source>
</evidence>
<dbReference type="OrthoDB" id="10420221at2759"/>
<reference evidence="2 3" key="1">
    <citation type="submission" date="2009-11" db="EMBL/GenBank/DDBJ databases">
        <title>Annotation of Allomyces macrogynus ATCC 38327.</title>
        <authorList>
            <consortium name="The Broad Institute Genome Sequencing Platform"/>
            <person name="Russ C."/>
            <person name="Cuomo C."/>
            <person name="Burger G."/>
            <person name="Gray M.W."/>
            <person name="Holland P.W.H."/>
            <person name="King N."/>
            <person name="Lang F.B.F."/>
            <person name="Roger A.J."/>
            <person name="Ruiz-Trillo I."/>
            <person name="Young S.K."/>
            <person name="Zeng Q."/>
            <person name="Gargeya S."/>
            <person name="Fitzgerald M."/>
            <person name="Haas B."/>
            <person name="Abouelleil A."/>
            <person name="Alvarado L."/>
            <person name="Arachchi H.M."/>
            <person name="Berlin A."/>
            <person name="Chapman S.B."/>
            <person name="Gearin G."/>
            <person name="Goldberg J."/>
            <person name="Griggs A."/>
            <person name="Gujja S."/>
            <person name="Hansen M."/>
            <person name="Heiman D."/>
            <person name="Howarth C."/>
            <person name="Larimer J."/>
            <person name="Lui A."/>
            <person name="MacDonald P.J.P."/>
            <person name="McCowen C."/>
            <person name="Montmayeur A."/>
            <person name="Murphy C."/>
            <person name="Neiman D."/>
            <person name="Pearson M."/>
            <person name="Priest M."/>
            <person name="Roberts A."/>
            <person name="Saif S."/>
            <person name="Shea T."/>
            <person name="Sisk P."/>
            <person name="Stolte C."/>
            <person name="Sykes S."/>
            <person name="Wortman J."/>
            <person name="Nusbaum C."/>
            <person name="Birren B."/>
        </authorList>
    </citation>
    <scope>NUCLEOTIDE SEQUENCE [LARGE SCALE GENOMIC DNA]</scope>
    <source>
        <strain evidence="2 3">ATCC 38327</strain>
    </source>
</reference>
<feature type="region of interest" description="Disordered" evidence="1">
    <location>
        <begin position="63"/>
        <end position="109"/>
    </location>
</feature>
<evidence type="ECO:0000313" key="2">
    <source>
        <dbReference type="EMBL" id="KNE60835.1"/>
    </source>
</evidence>
<reference evidence="3" key="2">
    <citation type="submission" date="2009-11" db="EMBL/GenBank/DDBJ databases">
        <title>The Genome Sequence of Allomyces macrogynus strain ATCC 38327.</title>
        <authorList>
            <consortium name="The Broad Institute Genome Sequencing Platform"/>
            <person name="Russ C."/>
            <person name="Cuomo C."/>
            <person name="Shea T."/>
            <person name="Young S.K."/>
            <person name="Zeng Q."/>
            <person name="Koehrsen M."/>
            <person name="Haas B."/>
            <person name="Borodovsky M."/>
            <person name="Guigo R."/>
            <person name="Alvarado L."/>
            <person name="Berlin A."/>
            <person name="Borenstein D."/>
            <person name="Chen Z."/>
            <person name="Engels R."/>
            <person name="Freedman E."/>
            <person name="Gellesch M."/>
            <person name="Goldberg J."/>
            <person name="Griggs A."/>
            <person name="Gujja S."/>
            <person name="Heiman D."/>
            <person name="Hepburn T."/>
            <person name="Howarth C."/>
            <person name="Jen D."/>
            <person name="Larson L."/>
            <person name="Lewis B."/>
            <person name="Mehta T."/>
            <person name="Park D."/>
            <person name="Pearson M."/>
            <person name="Roberts A."/>
            <person name="Saif S."/>
            <person name="Shenoy N."/>
            <person name="Sisk P."/>
            <person name="Stolte C."/>
            <person name="Sykes S."/>
            <person name="Walk T."/>
            <person name="White J."/>
            <person name="Yandava C."/>
            <person name="Burger G."/>
            <person name="Gray M.W."/>
            <person name="Holland P.W.H."/>
            <person name="King N."/>
            <person name="Lang F.B.F."/>
            <person name="Roger A.J."/>
            <person name="Ruiz-Trillo I."/>
            <person name="Lander E."/>
            <person name="Nusbaum C."/>
        </authorList>
    </citation>
    <scope>NUCLEOTIDE SEQUENCE [LARGE SCALE GENOMIC DNA]</scope>
    <source>
        <strain evidence="3">ATCC 38327</strain>
    </source>
</reference>
<sequence>MSRTGRDEFRIAHIIFGTDRTCGDDGSSTRPGGDAAAFVYHRGLLYKLEFTLDDDEARRHKSVHFASGEGLSDRGDQGGEGVGSAHDFQDLDLQQTHDDHDDGTSPAYE</sequence>
<dbReference type="VEuPathDB" id="FungiDB:AMAG_06601"/>
<organism evidence="2 3">
    <name type="scientific">Allomyces macrogynus (strain ATCC 38327)</name>
    <name type="common">Allomyces javanicus var. macrogynus</name>
    <dbReference type="NCBI Taxonomy" id="578462"/>
    <lineage>
        <taxon>Eukaryota</taxon>
        <taxon>Fungi</taxon>
        <taxon>Fungi incertae sedis</taxon>
        <taxon>Blastocladiomycota</taxon>
        <taxon>Blastocladiomycetes</taxon>
        <taxon>Blastocladiales</taxon>
        <taxon>Blastocladiaceae</taxon>
        <taxon>Allomyces</taxon>
    </lineage>
</organism>
<protein>
    <submittedName>
        <fullName evidence="2">Uncharacterized protein</fullName>
    </submittedName>
</protein>
<proteinExistence type="predicted"/>
<dbReference type="AlphaFoldDB" id="A0A0L0SEL5"/>
<accession>A0A0L0SEL5</accession>
<gene>
    <name evidence="2" type="ORF">AMAG_06601</name>
</gene>
<dbReference type="EMBL" id="GG745337">
    <property type="protein sequence ID" value="KNE60835.1"/>
    <property type="molecule type" value="Genomic_DNA"/>
</dbReference>
<evidence type="ECO:0000256" key="1">
    <source>
        <dbReference type="SAM" id="MobiDB-lite"/>
    </source>
</evidence>
<keyword evidence="3" id="KW-1185">Reference proteome</keyword>
<name>A0A0L0SEL5_ALLM3</name>
<dbReference type="Proteomes" id="UP000054350">
    <property type="component" value="Unassembled WGS sequence"/>
</dbReference>